<feature type="non-terminal residue" evidence="10">
    <location>
        <position position="92"/>
    </location>
</feature>
<feature type="non-terminal residue" evidence="10">
    <location>
        <position position="1"/>
    </location>
</feature>
<protein>
    <recommendedName>
        <fullName evidence="9">Selenoprotein O</fullName>
    </recommendedName>
</protein>
<keyword evidence="3" id="KW-0808">Transferase</keyword>
<dbReference type="AlphaFoldDB" id="A0ABD0P258"/>
<dbReference type="InterPro" id="IPR003846">
    <property type="entry name" value="SelO"/>
</dbReference>
<dbReference type="EMBL" id="JAMKFB020000018">
    <property type="protein sequence ID" value="KAL0167832.1"/>
    <property type="molecule type" value="Genomic_DNA"/>
</dbReference>
<evidence type="ECO:0000256" key="5">
    <source>
        <dbReference type="ARBA" id="ARBA00022723"/>
    </source>
</evidence>
<evidence type="ECO:0000256" key="4">
    <source>
        <dbReference type="ARBA" id="ARBA00022695"/>
    </source>
</evidence>
<evidence type="ECO:0000313" key="11">
    <source>
        <dbReference type="Proteomes" id="UP001529510"/>
    </source>
</evidence>
<evidence type="ECO:0000256" key="7">
    <source>
        <dbReference type="ARBA" id="ARBA00022840"/>
    </source>
</evidence>
<keyword evidence="5" id="KW-0479">Metal-binding</keyword>
<dbReference type="GO" id="GO:0016779">
    <property type="term" value="F:nucleotidyltransferase activity"/>
    <property type="evidence" value="ECO:0007669"/>
    <property type="project" value="UniProtKB-KW"/>
</dbReference>
<dbReference type="Pfam" id="PF02696">
    <property type="entry name" value="SelO"/>
    <property type="match status" value="1"/>
</dbReference>
<evidence type="ECO:0000313" key="10">
    <source>
        <dbReference type="EMBL" id="KAL0167832.1"/>
    </source>
</evidence>
<accession>A0ABD0P258</accession>
<evidence type="ECO:0000256" key="6">
    <source>
        <dbReference type="ARBA" id="ARBA00022741"/>
    </source>
</evidence>
<evidence type="ECO:0000256" key="3">
    <source>
        <dbReference type="ARBA" id="ARBA00022679"/>
    </source>
</evidence>
<gene>
    <name evidence="10" type="ORF">M9458_036054</name>
</gene>
<dbReference type="PANTHER" id="PTHR12153">
    <property type="entry name" value="SELENOPROTEIN O"/>
    <property type="match status" value="1"/>
</dbReference>
<keyword evidence="7" id="KW-0067">ATP-binding</keyword>
<dbReference type="GO" id="GO:0005524">
    <property type="term" value="F:ATP binding"/>
    <property type="evidence" value="ECO:0007669"/>
    <property type="project" value="UniProtKB-KW"/>
</dbReference>
<reference evidence="10 11" key="1">
    <citation type="submission" date="2024-05" db="EMBL/GenBank/DDBJ databases">
        <title>Genome sequencing and assembly of Indian major carp, Cirrhinus mrigala (Hamilton, 1822).</title>
        <authorList>
            <person name="Mohindra V."/>
            <person name="Chowdhury L.M."/>
            <person name="Lal K."/>
            <person name="Jena J.K."/>
        </authorList>
    </citation>
    <scope>NUCLEOTIDE SEQUENCE [LARGE SCALE GENOMIC DNA]</scope>
    <source>
        <strain evidence="10">CM1030</strain>
        <tissue evidence="10">Blood</tissue>
    </source>
</reference>
<evidence type="ECO:0000256" key="1">
    <source>
        <dbReference type="ARBA" id="ARBA00001946"/>
    </source>
</evidence>
<keyword evidence="6" id="KW-0547">Nucleotide-binding</keyword>
<keyword evidence="8" id="KW-0460">Magnesium</keyword>
<organism evidence="10 11">
    <name type="scientific">Cirrhinus mrigala</name>
    <name type="common">Mrigala</name>
    <dbReference type="NCBI Taxonomy" id="683832"/>
    <lineage>
        <taxon>Eukaryota</taxon>
        <taxon>Metazoa</taxon>
        <taxon>Chordata</taxon>
        <taxon>Craniata</taxon>
        <taxon>Vertebrata</taxon>
        <taxon>Euteleostomi</taxon>
        <taxon>Actinopterygii</taxon>
        <taxon>Neopterygii</taxon>
        <taxon>Teleostei</taxon>
        <taxon>Ostariophysi</taxon>
        <taxon>Cypriniformes</taxon>
        <taxon>Cyprinidae</taxon>
        <taxon>Labeoninae</taxon>
        <taxon>Labeonini</taxon>
        <taxon>Cirrhinus</taxon>
    </lineage>
</organism>
<keyword evidence="4" id="KW-0548">Nucleotidyltransferase</keyword>
<sequence>FDPDFICNASDTSGRYSYQAQPAICRWNLARLAEALVPDLPPERAEQVLDEYLPLYNGYYLSNMRKKLGLLRMEEPEDEILITELMQTMHNT</sequence>
<dbReference type="PANTHER" id="PTHR12153:SF15">
    <property type="entry name" value="PROTEIN ADENYLYLTRANSFERASE SELO, MITOCHONDRIAL"/>
    <property type="match status" value="1"/>
</dbReference>
<comment type="caution">
    <text evidence="10">The sequence shown here is derived from an EMBL/GenBank/DDBJ whole genome shotgun (WGS) entry which is preliminary data.</text>
</comment>
<evidence type="ECO:0000256" key="2">
    <source>
        <dbReference type="ARBA" id="ARBA00009747"/>
    </source>
</evidence>
<proteinExistence type="inferred from homology"/>
<comment type="similarity">
    <text evidence="2">Belongs to the SELO family.</text>
</comment>
<comment type="cofactor">
    <cofactor evidence="1">
        <name>Mg(2+)</name>
        <dbReference type="ChEBI" id="CHEBI:18420"/>
    </cofactor>
</comment>
<dbReference type="Proteomes" id="UP001529510">
    <property type="component" value="Unassembled WGS sequence"/>
</dbReference>
<evidence type="ECO:0000256" key="8">
    <source>
        <dbReference type="ARBA" id="ARBA00022842"/>
    </source>
</evidence>
<name>A0ABD0P258_CIRMR</name>
<dbReference type="GO" id="GO:0046872">
    <property type="term" value="F:metal ion binding"/>
    <property type="evidence" value="ECO:0007669"/>
    <property type="project" value="UniProtKB-KW"/>
</dbReference>
<keyword evidence="11" id="KW-1185">Reference proteome</keyword>
<evidence type="ECO:0000256" key="9">
    <source>
        <dbReference type="ARBA" id="ARBA00031547"/>
    </source>
</evidence>